<accession>A0A9W9ZZ03</accession>
<organism evidence="3 4">
    <name type="scientific">Desmophyllum pertusum</name>
    <dbReference type="NCBI Taxonomy" id="174260"/>
    <lineage>
        <taxon>Eukaryota</taxon>
        <taxon>Metazoa</taxon>
        <taxon>Cnidaria</taxon>
        <taxon>Anthozoa</taxon>
        <taxon>Hexacorallia</taxon>
        <taxon>Scleractinia</taxon>
        <taxon>Caryophylliina</taxon>
        <taxon>Caryophylliidae</taxon>
        <taxon>Desmophyllum</taxon>
    </lineage>
</organism>
<dbReference type="Proteomes" id="UP001163046">
    <property type="component" value="Unassembled WGS sequence"/>
</dbReference>
<feature type="compositionally biased region" description="Polar residues" evidence="1">
    <location>
        <begin position="244"/>
        <end position="278"/>
    </location>
</feature>
<sequence>MRWKEPQTIHRLLKKQTSSAAGLPTIDSADYDMTMNLDSAESPTADESQDNRKDHLPHDQPRVARHERSRYGTSTIPEVNRNVHPKMKSSSGLRLNAAVNRRDTNDNGTEKHHNKSKKRKNHSRTKDPADSGSPIIVGGVIGGILMLMFIVTSCIQLCKYCRKRSAGKRGDPEQGLETSSSADQVGNEASDEEIIFERKASGNKKGKSKKKQRNKDKSSATNPKDTSPGIQSTDTPTARDIPLTSVSTATGSPSTEVWINMEASDSTLPESLSSTSALSEPLICTPNVTPQSTPLKSCSRESLSTPQKSSSSESDILTHSKEPNLPALTKPTNPSLRKM</sequence>
<gene>
    <name evidence="3" type="ORF">OS493_029562</name>
</gene>
<name>A0A9W9ZZ03_9CNID</name>
<keyword evidence="4" id="KW-1185">Reference proteome</keyword>
<evidence type="ECO:0000256" key="2">
    <source>
        <dbReference type="SAM" id="Phobius"/>
    </source>
</evidence>
<dbReference type="EMBL" id="MU825426">
    <property type="protein sequence ID" value="KAJ7389678.1"/>
    <property type="molecule type" value="Genomic_DNA"/>
</dbReference>
<keyword evidence="2" id="KW-0812">Transmembrane</keyword>
<comment type="caution">
    <text evidence="3">The sequence shown here is derived from an EMBL/GenBank/DDBJ whole genome shotgun (WGS) entry which is preliminary data.</text>
</comment>
<feature type="region of interest" description="Disordered" evidence="1">
    <location>
        <begin position="165"/>
        <end position="339"/>
    </location>
</feature>
<feature type="compositionally biased region" description="Basic residues" evidence="1">
    <location>
        <begin position="112"/>
        <end position="123"/>
    </location>
</feature>
<feature type="compositionally biased region" description="Polar residues" evidence="1">
    <location>
        <begin position="36"/>
        <end position="46"/>
    </location>
</feature>
<feature type="compositionally biased region" description="Basic and acidic residues" evidence="1">
    <location>
        <begin position="100"/>
        <end position="111"/>
    </location>
</feature>
<feature type="compositionally biased region" description="Polar residues" evidence="1">
    <location>
        <begin position="221"/>
        <end position="236"/>
    </location>
</feature>
<keyword evidence="2" id="KW-1133">Transmembrane helix</keyword>
<feature type="compositionally biased region" description="Polar residues" evidence="1">
    <location>
        <begin position="286"/>
        <end position="315"/>
    </location>
</feature>
<feature type="region of interest" description="Disordered" evidence="1">
    <location>
        <begin position="1"/>
        <end position="135"/>
    </location>
</feature>
<dbReference type="AlphaFoldDB" id="A0A9W9ZZ03"/>
<keyword evidence="2" id="KW-0472">Membrane</keyword>
<reference evidence="3" key="1">
    <citation type="submission" date="2023-01" db="EMBL/GenBank/DDBJ databases">
        <title>Genome assembly of the deep-sea coral Lophelia pertusa.</title>
        <authorList>
            <person name="Herrera S."/>
            <person name="Cordes E."/>
        </authorList>
    </citation>
    <scope>NUCLEOTIDE SEQUENCE</scope>
    <source>
        <strain evidence="3">USNM1676648</strain>
        <tissue evidence="3">Polyp</tissue>
    </source>
</reference>
<protein>
    <submittedName>
        <fullName evidence="3">Uncharacterized protein</fullName>
    </submittedName>
</protein>
<feature type="compositionally biased region" description="Basic and acidic residues" evidence="1">
    <location>
        <begin position="49"/>
        <end position="70"/>
    </location>
</feature>
<evidence type="ECO:0000256" key="1">
    <source>
        <dbReference type="SAM" id="MobiDB-lite"/>
    </source>
</evidence>
<proteinExistence type="predicted"/>
<feature type="transmembrane region" description="Helical" evidence="2">
    <location>
        <begin position="135"/>
        <end position="158"/>
    </location>
</feature>
<feature type="compositionally biased region" description="Polar residues" evidence="1">
    <location>
        <begin position="330"/>
        <end position="339"/>
    </location>
</feature>
<feature type="compositionally biased region" description="Basic residues" evidence="1">
    <location>
        <begin position="201"/>
        <end position="214"/>
    </location>
</feature>
<evidence type="ECO:0000313" key="4">
    <source>
        <dbReference type="Proteomes" id="UP001163046"/>
    </source>
</evidence>
<evidence type="ECO:0000313" key="3">
    <source>
        <dbReference type="EMBL" id="KAJ7389678.1"/>
    </source>
</evidence>